<accession>A0A395M0S8</accession>
<keyword evidence="5 7" id="KW-1133">Transmembrane helix</keyword>
<keyword evidence="4" id="KW-0378">Hydrolase</keyword>
<evidence type="ECO:0000256" key="7">
    <source>
        <dbReference type="SAM" id="Phobius"/>
    </source>
</evidence>
<feature type="transmembrane region" description="Helical" evidence="7">
    <location>
        <begin position="166"/>
        <end position="184"/>
    </location>
</feature>
<dbReference type="SUPFAM" id="SSF48317">
    <property type="entry name" value="Acid phosphatase/Vanadium-dependent haloperoxidase"/>
    <property type="match status" value="1"/>
</dbReference>
<keyword evidence="2" id="KW-1003">Cell membrane</keyword>
<name>A0A395M0S8_9BACT</name>
<comment type="caution">
    <text evidence="9">The sequence shown here is derived from an EMBL/GenBank/DDBJ whole genome shotgun (WGS) entry which is preliminary data.</text>
</comment>
<dbReference type="AlphaFoldDB" id="A0A395M0S8"/>
<evidence type="ECO:0000256" key="3">
    <source>
        <dbReference type="ARBA" id="ARBA00022692"/>
    </source>
</evidence>
<dbReference type="GO" id="GO:0005886">
    <property type="term" value="C:plasma membrane"/>
    <property type="evidence" value="ECO:0007669"/>
    <property type="project" value="UniProtKB-SubCell"/>
</dbReference>
<keyword evidence="3 7" id="KW-0812">Transmembrane</keyword>
<comment type="subcellular location">
    <subcellularLocation>
        <location evidence="1">Cell membrane</location>
        <topology evidence="1">Multi-pass membrane protein</topology>
    </subcellularLocation>
</comment>
<proteinExistence type="predicted"/>
<dbReference type="Gene3D" id="1.20.144.10">
    <property type="entry name" value="Phosphatidic acid phosphatase type 2/haloperoxidase"/>
    <property type="match status" value="1"/>
</dbReference>
<sequence length="205" mass="22778">MQEWIERINTEVFFFVNASMKHAINDIWLGYSTHLGNGWILFPIAALVLFVYERATFWKNLSYLALAGVIGGFLLTQAKLFFDAPRPLAVYHDQIQAGLIHINVMFEPLYSYSFPSGHAQTAFTVAHALALQCTRLSWWVKAGLYGLAGIVAISRIYVGAHFPVDVLAGAGIGIATSHVAWWIFRAVADRKSMQKENLSSANSNA</sequence>
<gene>
    <name evidence="9" type="ORF">D0433_05095</name>
</gene>
<dbReference type="Pfam" id="PF01569">
    <property type="entry name" value="PAP2"/>
    <property type="match status" value="1"/>
</dbReference>
<evidence type="ECO:0000256" key="6">
    <source>
        <dbReference type="ARBA" id="ARBA00023136"/>
    </source>
</evidence>
<evidence type="ECO:0000313" key="9">
    <source>
        <dbReference type="EMBL" id="RFM24370.1"/>
    </source>
</evidence>
<evidence type="ECO:0000313" key="10">
    <source>
        <dbReference type="Proteomes" id="UP000266389"/>
    </source>
</evidence>
<dbReference type="EMBL" id="PHFL01000039">
    <property type="protein sequence ID" value="RFM24370.1"/>
    <property type="molecule type" value="Genomic_DNA"/>
</dbReference>
<protein>
    <submittedName>
        <fullName evidence="9">Phosphatase PAP2 family protein</fullName>
    </submittedName>
</protein>
<evidence type="ECO:0000256" key="5">
    <source>
        <dbReference type="ARBA" id="ARBA00022989"/>
    </source>
</evidence>
<dbReference type="InterPro" id="IPR036938">
    <property type="entry name" value="PAP2/HPO_sf"/>
</dbReference>
<dbReference type="InterPro" id="IPR000326">
    <property type="entry name" value="PAP2/HPO"/>
</dbReference>
<dbReference type="PANTHER" id="PTHR14969">
    <property type="entry name" value="SPHINGOSINE-1-PHOSPHATE PHOSPHOHYDROLASE"/>
    <property type="match status" value="1"/>
</dbReference>
<feature type="transmembrane region" description="Helical" evidence="7">
    <location>
        <begin position="142"/>
        <end position="160"/>
    </location>
</feature>
<reference evidence="9 10" key="1">
    <citation type="journal article" date="2011" name="ISME J.">
        <title>Community ecology of hot spring cyanobacterial mats: predominant populations and their functional potential.</title>
        <authorList>
            <person name="Klatt C.G."/>
            <person name="Wood J.M."/>
            <person name="Rusch D.B."/>
            <person name="Bateson M.M."/>
            <person name="Hamamura N."/>
            <person name="Heidelberg J.F."/>
            <person name="Grossman A.R."/>
            <person name="Bhaya D."/>
            <person name="Cohan F.M."/>
            <person name="Kuhl M."/>
            <person name="Bryant D.A."/>
            <person name="Ward D.M."/>
        </authorList>
    </citation>
    <scope>NUCLEOTIDE SEQUENCE [LARGE SCALE GENOMIC DNA]</scope>
    <source>
        <strain evidence="9">OS</strain>
    </source>
</reference>
<keyword evidence="6 7" id="KW-0472">Membrane</keyword>
<dbReference type="PANTHER" id="PTHR14969:SF62">
    <property type="entry name" value="DECAPRENYLPHOSPHORYL-5-PHOSPHORIBOSE PHOSPHATASE RV3807C-RELATED"/>
    <property type="match status" value="1"/>
</dbReference>
<feature type="domain" description="Phosphatidic acid phosphatase type 2/haloperoxidase" evidence="8">
    <location>
        <begin position="60"/>
        <end position="181"/>
    </location>
</feature>
<dbReference type="SMART" id="SM00014">
    <property type="entry name" value="acidPPc"/>
    <property type="match status" value="1"/>
</dbReference>
<evidence type="ECO:0000256" key="2">
    <source>
        <dbReference type="ARBA" id="ARBA00022475"/>
    </source>
</evidence>
<evidence type="ECO:0000256" key="4">
    <source>
        <dbReference type="ARBA" id="ARBA00022801"/>
    </source>
</evidence>
<dbReference type="Proteomes" id="UP000266389">
    <property type="component" value="Unassembled WGS sequence"/>
</dbReference>
<evidence type="ECO:0000259" key="8">
    <source>
        <dbReference type="SMART" id="SM00014"/>
    </source>
</evidence>
<dbReference type="GO" id="GO:0016787">
    <property type="term" value="F:hydrolase activity"/>
    <property type="evidence" value="ECO:0007669"/>
    <property type="project" value="UniProtKB-KW"/>
</dbReference>
<organism evidence="9 10">
    <name type="scientific">Candidatus Thermochlorobacter aerophilus</name>
    <dbReference type="NCBI Taxonomy" id="1868324"/>
    <lineage>
        <taxon>Bacteria</taxon>
        <taxon>Pseudomonadati</taxon>
        <taxon>Chlorobiota</taxon>
        <taxon>Chlorobiia</taxon>
        <taxon>Chlorobiales</taxon>
        <taxon>Candidatus Thermochlorobacteriaceae</taxon>
        <taxon>Candidatus Thermochlorobacter</taxon>
    </lineage>
</organism>
<feature type="transmembrane region" description="Helical" evidence="7">
    <location>
        <begin position="28"/>
        <end position="51"/>
    </location>
</feature>
<evidence type="ECO:0000256" key="1">
    <source>
        <dbReference type="ARBA" id="ARBA00004651"/>
    </source>
</evidence>
<feature type="transmembrane region" description="Helical" evidence="7">
    <location>
        <begin position="63"/>
        <end position="82"/>
    </location>
</feature>